<accession>A0ABR0E6P6</accession>
<organism evidence="4 5">
    <name type="scientific">Zasmidium cellare</name>
    <name type="common">Wine cellar mold</name>
    <name type="synonym">Racodium cellare</name>
    <dbReference type="NCBI Taxonomy" id="395010"/>
    <lineage>
        <taxon>Eukaryota</taxon>
        <taxon>Fungi</taxon>
        <taxon>Dikarya</taxon>
        <taxon>Ascomycota</taxon>
        <taxon>Pezizomycotina</taxon>
        <taxon>Dothideomycetes</taxon>
        <taxon>Dothideomycetidae</taxon>
        <taxon>Mycosphaerellales</taxon>
        <taxon>Mycosphaerellaceae</taxon>
        <taxon>Zasmidium</taxon>
    </lineage>
</organism>
<dbReference type="Proteomes" id="UP001305779">
    <property type="component" value="Unassembled WGS sequence"/>
</dbReference>
<dbReference type="InterPro" id="IPR006176">
    <property type="entry name" value="3-OHacyl-CoA_DH_NAD-bd"/>
</dbReference>
<dbReference type="PANTHER" id="PTHR48075">
    <property type="entry name" value="3-HYDROXYACYL-COA DEHYDROGENASE FAMILY PROTEIN"/>
    <property type="match status" value="1"/>
</dbReference>
<evidence type="ECO:0000256" key="1">
    <source>
        <dbReference type="ARBA" id="ARBA00023002"/>
    </source>
</evidence>
<dbReference type="InterPro" id="IPR008927">
    <property type="entry name" value="6-PGluconate_DH-like_C_sf"/>
</dbReference>
<dbReference type="SUPFAM" id="SSF48179">
    <property type="entry name" value="6-phosphogluconate dehydrogenase C-terminal domain-like"/>
    <property type="match status" value="1"/>
</dbReference>
<dbReference type="PANTHER" id="PTHR48075:SF3">
    <property type="entry name" value="3-HYDROXYACYL-COA DEHYDROGENASE"/>
    <property type="match status" value="1"/>
</dbReference>
<name>A0ABR0E6P6_ZASCE</name>
<dbReference type="Gene3D" id="1.10.1040.10">
    <property type="entry name" value="N-(1-d-carboxylethyl)-l-norvaline Dehydrogenase, domain 2"/>
    <property type="match status" value="1"/>
</dbReference>
<dbReference type="PROSITE" id="PS51120">
    <property type="entry name" value="LDLRB"/>
    <property type="match status" value="1"/>
</dbReference>
<reference evidence="4 5" key="1">
    <citation type="journal article" date="2023" name="G3 (Bethesda)">
        <title>A chromosome-level genome assembly of Zasmidium syzygii isolated from banana leaves.</title>
        <authorList>
            <person name="van Westerhoven A.C."/>
            <person name="Mehrabi R."/>
            <person name="Talebi R."/>
            <person name="Steentjes M.B.F."/>
            <person name="Corcolon B."/>
            <person name="Chong P.A."/>
            <person name="Kema G.H.J."/>
            <person name="Seidl M.F."/>
        </authorList>
    </citation>
    <scope>NUCLEOTIDE SEQUENCE [LARGE SCALE GENOMIC DNA]</scope>
    <source>
        <strain evidence="4 5">P124</strain>
    </source>
</reference>
<dbReference type="InterPro" id="IPR006108">
    <property type="entry name" value="3HC_DH_C"/>
</dbReference>
<dbReference type="Pfam" id="PF02737">
    <property type="entry name" value="3HCDH_N"/>
    <property type="match status" value="1"/>
</dbReference>
<comment type="caution">
    <text evidence="4">The sequence shown here is derived from an EMBL/GenBank/DDBJ whole genome shotgun (WGS) entry which is preliminary data.</text>
</comment>
<dbReference type="SUPFAM" id="SSF63825">
    <property type="entry name" value="YWTD domain"/>
    <property type="match status" value="1"/>
</dbReference>
<proteinExistence type="predicted"/>
<evidence type="ECO:0000313" key="5">
    <source>
        <dbReference type="Proteomes" id="UP001305779"/>
    </source>
</evidence>
<keyword evidence="1" id="KW-0560">Oxidoreductase</keyword>
<dbReference type="InterPro" id="IPR000033">
    <property type="entry name" value="LDLR_classB_rpt"/>
</dbReference>
<dbReference type="InterPro" id="IPR011042">
    <property type="entry name" value="6-blade_b-propeller_TolB-like"/>
</dbReference>
<dbReference type="InterPro" id="IPR013328">
    <property type="entry name" value="6PGD_dom2"/>
</dbReference>
<gene>
    <name evidence="4" type="ORF">PRZ48_011443</name>
</gene>
<evidence type="ECO:0000259" key="2">
    <source>
        <dbReference type="Pfam" id="PF00725"/>
    </source>
</evidence>
<dbReference type="SUPFAM" id="SSF51735">
    <property type="entry name" value="NAD(P)-binding Rossmann-fold domains"/>
    <property type="match status" value="1"/>
</dbReference>
<dbReference type="InterPro" id="IPR036291">
    <property type="entry name" value="NAD(P)-bd_dom_sf"/>
</dbReference>
<evidence type="ECO:0000313" key="4">
    <source>
        <dbReference type="EMBL" id="KAK4496994.1"/>
    </source>
</evidence>
<keyword evidence="5" id="KW-1185">Reference proteome</keyword>
<dbReference type="Gene3D" id="3.40.50.720">
    <property type="entry name" value="NAD(P)-binding Rossmann-like Domain"/>
    <property type="match status" value="1"/>
</dbReference>
<dbReference type="EMBL" id="JAXOVC010000009">
    <property type="protein sequence ID" value="KAK4496994.1"/>
    <property type="molecule type" value="Genomic_DNA"/>
</dbReference>
<evidence type="ECO:0000259" key="3">
    <source>
        <dbReference type="Pfam" id="PF02737"/>
    </source>
</evidence>
<dbReference type="SMART" id="SM00135">
    <property type="entry name" value="LY"/>
    <property type="match status" value="2"/>
</dbReference>
<dbReference type="Gene3D" id="2.120.10.30">
    <property type="entry name" value="TolB, C-terminal domain"/>
    <property type="match status" value="2"/>
</dbReference>
<evidence type="ECO:0008006" key="6">
    <source>
        <dbReference type="Google" id="ProtNLM"/>
    </source>
</evidence>
<feature type="domain" description="3-hydroxyacyl-CoA dehydrogenase NAD binding" evidence="3">
    <location>
        <begin position="18"/>
        <end position="174"/>
    </location>
</feature>
<protein>
    <recommendedName>
        <fullName evidence="6">3-hydroxyacyl-CoA dehydrogenase</fullName>
    </recommendedName>
</protein>
<dbReference type="Pfam" id="PF00725">
    <property type="entry name" value="3HCDH"/>
    <property type="match status" value="1"/>
</dbReference>
<sequence length="591" mass="65666">MSTFQPPKSYETRPVVILGGGYKVHIRDPSEAQRTQALSYVNENLPTFVNLTQRNPGECSVFDDLPSALKDAWLVIEAVPEKLEIKEATFADLEKLAPGDCILATNSSSFKSGELVGRVKEETKKRVLNTHYMMPPEALIVELMTSGHTYSDLFPWMVERQKEAGLHPIVALKESTGFVFNRIWAAIKRETLKVLEEGVSTPAEVDRVFKEQYGAREGPCHMMDNVGLDTVSNIEEHYVKERGISRVHLDWLNEKYVKPGKLGKKSAGKGGLYDVPPKGSQTKLIFLNLGTAEPIDDKVSFDEVLHRGSILTYNPSEGGKAQSLLSHEYMPDGIDIYGDRIYWTDMGNVKVNEGQIFSAKMDGSDIQTVVPKGKVFTPKQLVIDQKAKKAYFCDREGCRVMRVNLDGSELETLVQTAVSKDGKPEEDQTLWCVGIAVSQKLGKIFWTQKGASKASQGRIFSAGLETPKDPANRSDIEVVMKDLPEPIDLEVDEDTGVLYWTDRGELPLGNTLNRKTVAGTVPQSEKKLGRQIIAQGFTEAIGLKVDKEMGCIWVADIGGHIWKCNMDRAALKEKVYESEIGAFTGLTFVRV</sequence>
<feature type="domain" description="3-hydroxyacyl-CoA dehydrogenase C-terminal" evidence="2">
    <location>
        <begin position="177"/>
        <end position="267"/>
    </location>
</feature>